<evidence type="ECO:0000256" key="10">
    <source>
        <dbReference type="SAM" id="MobiDB-lite"/>
    </source>
</evidence>
<feature type="region of interest" description="Disordered" evidence="10">
    <location>
        <begin position="239"/>
        <end position="329"/>
    </location>
</feature>
<organism evidence="12 13">
    <name type="scientific">Sporisorium reilianum f. sp. reilianum</name>
    <dbReference type="NCBI Taxonomy" id="72559"/>
    <lineage>
        <taxon>Eukaryota</taxon>
        <taxon>Fungi</taxon>
        <taxon>Dikarya</taxon>
        <taxon>Basidiomycota</taxon>
        <taxon>Ustilaginomycotina</taxon>
        <taxon>Ustilaginomycetes</taxon>
        <taxon>Ustilaginales</taxon>
        <taxon>Ustilaginaceae</taxon>
        <taxon>Sporisorium</taxon>
    </lineage>
</organism>
<feature type="region of interest" description="Disordered" evidence="10">
    <location>
        <begin position="367"/>
        <end position="393"/>
    </location>
</feature>
<evidence type="ECO:0000256" key="8">
    <source>
        <dbReference type="ARBA" id="ARBA00023163"/>
    </source>
</evidence>
<feature type="compositionally biased region" description="Acidic residues" evidence="10">
    <location>
        <begin position="369"/>
        <end position="391"/>
    </location>
</feature>
<keyword evidence="7" id="KW-0805">Transcription regulation</keyword>
<evidence type="ECO:0000256" key="1">
    <source>
        <dbReference type="ARBA" id="ARBA00004123"/>
    </source>
</evidence>
<dbReference type="GO" id="GO:0006355">
    <property type="term" value="P:regulation of DNA-templated transcription"/>
    <property type="evidence" value="ECO:0007669"/>
    <property type="project" value="InterPro"/>
</dbReference>
<evidence type="ECO:0000256" key="7">
    <source>
        <dbReference type="ARBA" id="ARBA00023015"/>
    </source>
</evidence>
<keyword evidence="4" id="KW-1017">Isopeptide bond</keyword>
<feature type="region of interest" description="Disordered" evidence="10">
    <location>
        <begin position="1"/>
        <end position="224"/>
    </location>
</feature>
<feature type="region of interest" description="Disordered" evidence="10">
    <location>
        <begin position="535"/>
        <end position="580"/>
    </location>
</feature>
<accession>A0A2N8UFC7</accession>
<evidence type="ECO:0000313" key="13">
    <source>
        <dbReference type="Proteomes" id="UP000239563"/>
    </source>
</evidence>
<dbReference type="InterPro" id="IPR040221">
    <property type="entry name" value="CDCA7/CDA7L"/>
</dbReference>
<feature type="region of interest" description="Disordered" evidence="10">
    <location>
        <begin position="755"/>
        <end position="826"/>
    </location>
</feature>
<sequence length="899" mass="97873">MPVRRHASSRESGSGSKADTPKPRRTNGDHSAVASSSHSNPSRHRSSTNGHAGQVTLRDLISPSRTFRSAKAAQRVIELLDSSEDEAPPHPTPSQSQSQQHAADYDDDLDDIVTPELPPADASAPPLPDSLSDSSATPEPISTETVAHDESVVVVSTRVELSPDQTPEPSSPPDPPPDPLANQRPLFNPEDLEMQPLYDELKALLETEQASDADDDDEDYEQRRLRKLRANDALLAQLGLAGTSGHSNSNGDDVAVDTENAPHQRADEQPEQTHDTPSRGRGRPKKRGRSDSAHPSTAAQESRTSRKKKKYDRKVKFAEDGTTKSAPLPGETFDLAYIEIPALRNRARNEYVFIKDVPDIRPEDLVSWSEDEEEEEEDDDAAEQDELDADDGIMGHDAIGRVKTKRKRKQPDMLPDGTVLTSCHQCRRKTPGLKMRCSRDGCTLSYCERCLTVRYDNMVFDPYSFNFTCPRCLGFCNCSICLRRSGYGDLVHKGRQHVLAFSGHLRKLAVEAEQDGSVSVKADIDALLAQTTALDTKGSAPNKRRANGRATKKESPDPNALVLGPPKRRGRPPKKREEEPVWTPIKLELDLSDEVAKGEVFSPLEEYVLGRLSVARHVLKLIAAERAAASMAATSVDAAPRRRLVVRLRTPSRAALPAARTFVVAHSVVEKEKQKKIPNYHDAEKNVWVRSAADISSGESEAGDLTDRDMQEEDTDDAQEDDDDAAEAEDGGETIFEEGRTQIFAASVLQRHDTASAADSKESSPLTSLDNGSSECSVASSGRNDDADDRSQPAEVDSGEELDELSSQASFETAPPPSSLGMPQDMQQLALAVLEDADGATKAVHADVLRLHEPLAFPSSSGPEAGQLGALLDAQPAAGTPLLFTETAFPDLEDGFLHD</sequence>
<evidence type="ECO:0000256" key="4">
    <source>
        <dbReference type="ARBA" id="ARBA00022499"/>
    </source>
</evidence>
<proteinExistence type="predicted"/>
<evidence type="ECO:0000256" key="2">
    <source>
        <dbReference type="ARBA" id="ARBA00004496"/>
    </source>
</evidence>
<evidence type="ECO:0000259" key="11">
    <source>
        <dbReference type="Pfam" id="PF10497"/>
    </source>
</evidence>
<dbReference type="GO" id="GO:0005737">
    <property type="term" value="C:cytoplasm"/>
    <property type="evidence" value="ECO:0007669"/>
    <property type="project" value="UniProtKB-SubCell"/>
</dbReference>
<dbReference type="EMBL" id="LT795062">
    <property type="protein sequence ID" value="SJX63685.1"/>
    <property type="molecule type" value="Genomic_DNA"/>
</dbReference>
<keyword evidence="6" id="KW-0832">Ubl conjugation</keyword>
<feature type="region of interest" description="Disordered" evidence="10">
    <location>
        <begin position="695"/>
        <end position="729"/>
    </location>
</feature>
<protein>
    <recommendedName>
        <fullName evidence="11">Zinc-finger domain-containing protein</fullName>
    </recommendedName>
</protein>
<evidence type="ECO:0000256" key="6">
    <source>
        <dbReference type="ARBA" id="ARBA00022843"/>
    </source>
</evidence>
<evidence type="ECO:0000256" key="3">
    <source>
        <dbReference type="ARBA" id="ARBA00022490"/>
    </source>
</evidence>
<evidence type="ECO:0000256" key="9">
    <source>
        <dbReference type="ARBA" id="ARBA00023242"/>
    </source>
</evidence>
<feature type="compositionally biased region" description="Low complexity" evidence="10">
    <location>
        <begin position="119"/>
        <end position="136"/>
    </location>
</feature>
<feature type="compositionally biased region" description="Basic and acidic residues" evidence="10">
    <location>
        <begin position="783"/>
        <end position="792"/>
    </location>
</feature>
<evidence type="ECO:0000313" key="12">
    <source>
        <dbReference type="EMBL" id="SJX63685.1"/>
    </source>
</evidence>
<dbReference type="Proteomes" id="UP000239563">
    <property type="component" value="Chromosome IX"/>
</dbReference>
<gene>
    <name evidence="12" type="ORF">SRS1_14436</name>
</gene>
<comment type="subcellular location">
    <subcellularLocation>
        <location evidence="2">Cytoplasm</location>
    </subcellularLocation>
    <subcellularLocation>
        <location evidence="1">Nucleus</location>
    </subcellularLocation>
</comment>
<feature type="compositionally biased region" description="Acidic residues" evidence="10">
    <location>
        <begin position="209"/>
        <end position="220"/>
    </location>
</feature>
<dbReference type="PANTHER" id="PTHR31169">
    <property type="entry name" value="OS05G0300700 PROTEIN"/>
    <property type="match status" value="1"/>
</dbReference>
<feature type="compositionally biased region" description="Low complexity" evidence="10">
    <location>
        <begin position="30"/>
        <end position="40"/>
    </location>
</feature>
<feature type="compositionally biased region" description="Polar residues" evidence="10">
    <location>
        <begin position="293"/>
        <end position="302"/>
    </location>
</feature>
<dbReference type="AlphaFoldDB" id="A0A2N8UFC7"/>
<dbReference type="Pfam" id="PF10497">
    <property type="entry name" value="zf-4CXXC_R1"/>
    <property type="match status" value="1"/>
</dbReference>
<keyword evidence="8" id="KW-0804">Transcription</keyword>
<reference evidence="12 13" key="1">
    <citation type="submission" date="2017-02" db="EMBL/GenBank/DDBJ databases">
        <authorList>
            <person name="Peterson S.W."/>
        </authorList>
    </citation>
    <scope>NUCLEOTIDE SEQUENCE [LARGE SCALE GENOMIC DNA]</scope>
    <source>
        <strain evidence="12 13">SRS1_H2-8</strain>
    </source>
</reference>
<dbReference type="InterPro" id="IPR018866">
    <property type="entry name" value="Znf-4CXXC_R1"/>
</dbReference>
<feature type="compositionally biased region" description="Low complexity" evidence="10">
    <location>
        <begin position="93"/>
        <end position="102"/>
    </location>
</feature>
<feature type="compositionally biased region" description="Basic and acidic residues" evidence="10">
    <location>
        <begin position="260"/>
        <end position="278"/>
    </location>
</feature>
<feature type="domain" description="Zinc-finger" evidence="11">
    <location>
        <begin position="420"/>
        <end position="487"/>
    </location>
</feature>
<feature type="compositionally biased region" description="Pro residues" evidence="10">
    <location>
        <begin position="169"/>
        <end position="179"/>
    </location>
</feature>
<evidence type="ECO:0000256" key="5">
    <source>
        <dbReference type="ARBA" id="ARBA00022553"/>
    </source>
</evidence>
<keyword evidence="5" id="KW-0597">Phosphoprotein</keyword>
<dbReference type="GO" id="GO:0005634">
    <property type="term" value="C:nucleus"/>
    <property type="evidence" value="ECO:0007669"/>
    <property type="project" value="UniProtKB-SubCell"/>
</dbReference>
<feature type="compositionally biased region" description="Basic and acidic residues" evidence="10">
    <location>
        <begin position="19"/>
        <end position="28"/>
    </location>
</feature>
<keyword evidence="3" id="KW-0963">Cytoplasm</keyword>
<keyword evidence="9" id="KW-0539">Nucleus</keyword>
<feature type="compositionally biased region" description="Polar residues" evidence="10">
    <location>
        <begin position="763"/>
        <end position="782"/>
    </location>
</feature>
<feature type="compositionally biased region" description="Acidic residues" evidence="10">
    <location>
        <begin position="710"/>
        <end position="729"/>
    </location>
</feature>
<dbReference type="PANTHER" id="PTHR31169:SF8">
    <property type="entry name" value="ZINC-FINGER DOMAIN OF MONOAMINE-OXIDASE A REPRESSOR R1 PROTEIN"/>
    <property type="match status" value="1"/>
</dbReference>
<name>A0A2N8UFC7_9BASI</name>